<keyword evidence="3 6" id="KW-0812">Transmembrane</keyword>
<comment type="subcellular location">
    <subcellularLocation>
        <location evidence="1">Cell membrane</location>
        <topology evidence="1">Multi-pass membrane protein</topology>
    </subcellularLocation>
</comment>
<keyword evidence="2" id="KW-1003">Cell membrane</keyword>
<feature type="transmembrane region" description="Helical" evidence="6">
    <location>
        <begin position="139"/>
        <end position="161"/>
    </location>
</feature>
<sequence>MEKRDKEKREQKRSSQFRDGILALSASLRAGHSAENAFRDAVSELSLLYGKEERMTKEFERVIVRTEMNVPLEQAVEEMASRCGIQDIQNFAEVFTSARRTGGKLEKIIQEAVQTISGRMEVREEIYTMLRGRQYEQRVMKAVPVLLLIYMDVTSPGFFSILYDTGFGKLIMTGCFVLYLAAWLLADRISDIKV</sequence>
<evidence type="ECO:0000256" key="2">
    <source>
        <dbReference type="ARBA" id="ARBA00022475"/>
    </source>
</evidence>
<evidence type="ECO:0000313" key="8">
    <source>
        <dbReference type="EMBL" id="MCD2493503.1"/>
    </source>
</evidence>
<accession>A0AAP2RKX1</accession>
<gene>
    <name evidence="8" type="ORF">LQE92_12845</name>
</gene>
<name>A0AAP2RKX1_9FIRM</name>
<organism evidence="8 9">
    <name type="scientific">Lientehia hominis</name>
    <dbReference type="NCBI Taxonomy" id="2897778"/>
    <lineage>
        <taxon>Bacteria</taxon>
        <taxon>Bacillati</taxon>
        <taxon>Bacillota</taxon>
        <taxon>Clostridia</taxon>
        <taxon>Lachnospirales</taxon>
        <taxon>Lachnospiraceae</taxon>
        <taxon>Lientehia</taxon>
    </lineage>
</organism>
<keyword evidence="4 6" id="KW-1133">Transmembrane helix</keyword>
<evidence type="ECO:0000256" key="3">
    <source>
        <dbReference type="ARBA" id="ARBA00022692"/>
    </source>
</evidence>
<dbReference type="PANTHER" id="PTHR35007">
    <property type="entry name" value="INTEGRAL MEMBRANE PROTEIN-RELATED"/>
    <property type="match status" value="1"/>
</dbReference>
<dbReference type="Pfam" id="PF00482">
    <property type="entry name" value="T2SSF"/>
    <property type="match status" value="1"/>
</dbReference>
<keyword evidence="5 6" id="KW-0472">Membrane</keyword>
<protein>
    <submittedName>
        <fullName evidence="8">Type II secretion system F family protein</fullName>
    </submittedName>
</protein>
<evidence type="ECO:0000313" key="9">
    <source>
        <dbReference type="Proteomes" id="UP001299265"/>
    </source>
</evidence>
<dbReference type="InterPro" id="IPR018076">
    <property type="entry name" value="T2SS_GspF_dom"/>
</dbReference>
<feature type="domain" description="Type II secretion system protein GspF" evidence="7">
    <location>
        <begin position="23"/>
        <end position="150"/>
    </location>
</feature>
<evidence type="ECO:0000256" key="5">
    <source>
        <dbReference type="ARBA" id="ARBA00023136"/>
    </source>
</evidence>
<dbReference type="AlphaFoldDB" id="A0AAP2RKX1"/>
<evidence type="ECO:0000256" key="4">
    <source>
        <dbReference type="ARBA" id="ARBA00022989"/>
    </source>
</evidence>
<evidence type="ECO:0000256" key="6">
    <source>
        <dbReference type="SAM" id="Phobius"/>
    </source>
</evidence>
<evidence type="ECO:0000256" key="1">
    <source>
        <dbReference type="ARBA" id="ARBA00004651"/>
    </source>
</evidence>
<evidence type="ECO:0000259" key="7">
    <source>
        <dbReference type="Pfam" id="PF00482"/>
    </source>
</evidence>
<reference evidence="8 9" key="1">
    <citation type="submission" date="2021-11" db="EMBL/GenBank/DDBJ databases">
        <title>Lacrimispora sp. nov. NSJ-141 isolated from human feces.</title>
        <authorList>
            <person name="Abdugheni R."/>
        </authorList>
    </citation>
    <scope>NUCLEOTIDE SEQUENCE [LARGE SCALE GENOMIC DNA]</scope>
    <source>
        <strain evidence="8 9">NSJ-141</strain>
    </source>
</reference>
<feature type="transmembrane region" description="Helical" evidence="6">
    <location>
        <begin position="167"/>
        <end position="186"/>
    </location>
</feature>
<keyword evidence="9" id="KW-1185">Reference proteome</keyword>
<dbReference type="Proteomes" id="UP001299265">
    <property type="component" value="Unassembled WGS sequence"/>
</dbReference>
<proteinExistence type="predicted"/>
<comment type="caution">
    <text evidence="8">The sequence shown here is derived from an EMBL/GenBank/DDBJ whole genome shotgun (WGS) entry which is preliminary data.</text>
</comment>
<dbReference type="EMBL" id="JAJNOR010000009">
    <property type="protein sequence ID" value="MCD2493503.1"/>
    <property type="molecule type" value="Genomic_DNA"/>
</dbReference>
<dbReference type="GO" id="GO:0005886">
    <property type="term" value="C:plasma membrane"/>
    <property type="evidence" value="ECO:0007669"/>
    <property type="project" value="UniProtKB-SubCell"/>
</dbReference>
<dbReference type="PANTHER" id="PTHR35007:SF1">
    <property type="entry name" value="PILUS ASSEMBLY PROTEIN"/>
    <property type="match status" value="1"/>
</dbReference>